<sequence>MAFQQGFSNITVESDSLEVILCLKGKIDNSVLSPRSANSAADYVASHQGMEMCDVYVERPPSLLVGILNKDGLPCPLN</sequence>
<accession>A0A498IG63</accession>
<organism evidence="1 2">
    <name type="scientific">Malus domestica</name>
    <name type="common">Apple</name>
    <name type="synonym">Pyrus malus</name>
    <dbReference type="NCBI Taxonomy" id="3750"/>
    <lineage>
        <taxon>Eukaryota</taxon>
        <taxon>Viridiplantae</taxon>
        <taxon>Streptophyta</taxon>
        <taxon>Embryophyta</taxon>
        <taxon>Tracheophyta</taxon>
        <taxon>Spermatophyta</taxon>
        <taxon>Magnoliopsida</taxon>
        <taxon>eudicotyledons</taxon>
        <taxon>Gunneridae</taxon>
        <taxon>Pentapetalae</taxon>
        <taxon>rosids</taxon>
        <taxon>fabids</taxon>
        <taxon>Rosales</taxon>
        <taxon>Rosaceae</taxon>
        <taxon>Amygdaloideae</taxon>
        <taxon>Maleae</taxon>
        <taxon>Malus</taxon>
    </lineage>
</organism>
<comment type="caution">
    <text evidence="1">The sequence shown here is derived from an EMBL/GenBank/DDBJ whole genome shotgun (WGS) entry which is preliminary data.</text>
</comment>
<dbReference type="EMBL" id="RDQH01000338">
    <property type="protein sequence ID" value="RXH80977.1"/>
    <property type="molecule type" value="Genomic_DNA"/>
</dbReference>
<keyword evidence="2" id="KW-1185">Reference proteome</keyword>
<proteinExistence type="predicted"/>
<protein>
    <recommendedName>
        <fullName evidence="3">RNase H type-1 domain-containing protein</fullName>
    </recommendedName>
</protein>
<name>A0A498IG63_MALDO</name>
<evidence type="ECO:0000313" key="2">
    <source>
        <dbReference type="Proteomes" id="UP000290289"/>
    </source>
</evidence>
<dbReference type="AlphaFoldDB" id="A0A498IG63"/>
<dbReference type="Proteomes" id="UP000290289">
    <property type="component" value="Chromosome 12"/>
</dbReference>
<reference evidence="1 2" key="1">
    <citation type="submission" date="2018-10" db="EMBL/GenBank/DDBJ databases">
        <title>A high-quality apple genome assembly.</title>
        <authorList>
            <person name="Hu J."/>
        </authorList>
    </citation>
    <scope>NUCLEOTIDE SEQUENCE [LARGE SCALE GENOMIC DNA]</scope>
    <source>
        <strain evidence="2">cv. HFTH1</strain>
        <tissue evidence="1">Young leaf</tissue>
    </source>
</reference>
<evidence type="ECO:0008006" key="3">
    <source>
        <dbReference type="Google" id="ProtNLM"/>
    </source>
</evidence>
<gene>
    <name evidence="1" type="ORF">DVH24_004891</name>
</gene>
<evidence type="ECO:0000313" key="1">
    <source>
        <dbReference type="EMBL" id="RXH80977.1"/>
    </source>
</evidence>